<feature type="domain" description="High potential iron-sulfur proteins family profile" evidence="9">
    <location>
        <begin position="37"/>
        <end position="112"/>
    </location>
</feature>
<evidence type="ECO:0000313" key="10">
    <source>
        <dbReference type="EMBL" id="GAA0714778.1"/>
    </source>
</evidence>
<reference evidence="10 11" key="1">
    <citation type="journal article" date="2019" name="Int. J. Syst. Evol. Microbiol.">
        <title>The Global Catalogue of Microorganisms (GCM) 10K type strain sequencing project: providing services to taxonomists for standard genome sequencing and annotation.</title>
        <authorList>
            <consortium name="The Broad Institute Genomics Platform"/>
            <consortium name="The Broad Institute Genome Sequencing Center for Infectious Disease"/>
            <person name="Wu L."/>
            <person name="Ma J."/>
        </authorList>
    </citation>
    <scope>NUCLEOTIDE SEQUENCE [LARGE SCALE GENOMIC DNA]</scope>
    <source>
        <strain evidence="10 11">JCM 15421</strain>
    </source>
</reference>
<keyword evidence="5 8" id="KW-0249">Electron transport</keyword>
<proteinExistence type="inferred from homology"/>
<dbReference type="InterPro" id="IPR000170">
    <property type="entry name" value="High_potential_FeS_prot"/>
</dbReference>
<comment type="similarity">
    <text evidence="8">Belongs to the high-potential iron-sulfur protein (HiPIP) family.</text>
</comment>
<gene>
    <name evidence="10" type="ORF">GCM10009105_19650</name>
</gene>
<dbReference type="EMBL" id="BAAAEU010000008">
    <property type="protein sequence ID" value="GAA0714778.1"/>
    <property type="molecule type" value="Genomic_DNA"/>
</dbReference>
<dbReference type="InterPro" id="IPR036369">
    <property type="entry name" value="HIPIP_sf"/>
</dbReference>
<keyword evidence="3 8" id="KW-0004">4Fe-4S</keyword>
<keyword evidence="7 8" id="KW-0411">Iron-sulfur</keyword>
<evidence type="ECO:0000256" key="2">
    <source>
        <dbReference type="ARBA" id="ARBA00022448"/>
    </source>
</evidence>
<comment type="function">
    <text evidence="1 8">Specific class of high-redox-potential 4Fe-4S ferredoxins. Functions in anaerobic electron transport in most purple and in some other photosynthetic bacteria and in at least one genus (Paracoccus) of halophilic, denitrifying bacteria.</text>
</comment>
<name>A0ABN1IIP9_9GAMM</name>
<evidence type="ECO:0000256" key="4">
    <source>
        <dbReference type="ARBA" id="ARBA00022723"/>
    </source>
</evidence>
<organism evidence="10 11">
    <name type="scientific">Dokdonella soli</name>
    <dbReference type="NCBI Taxonomy" id="529810"/>
    <lineage>
        <taxon>Bacteria</taxon>
        <taxon>Pseudomonadati</taxon>
        <taxon>Pseudomonadota</taxon>
        <taxon>Gammaproteobacteria</taxon>
        <taxon>Lysobacterales</taxon>
        <taxon>Rhodanobacteraceae</taxon>
        <taxon>Dokdonella</taxon>
    </lineage>
</organism>
<evidence type="ECO:0000256" key="8">
    <source>
        <dbReference type="RuleBase" id="RU000620"/>
    </source>
</evidence>
<evidence type="ECO:0000256" key="7">
    <source>
        <dbReference type="ARBA" id="ARBA00023014"/>
    </source>
</evidence>
<protein>
    <recommendedName>
        <fullName evidence="8">High-potential iron-sulfur protein</fullName>
        <shortName evidence="8">HiPIP</shortName>
    </recommendedName>
</protein>
<dbReference type="Pfam" id="PF01355">
    <property type="entry name" value="HIPIP"/>
    <property type="match status" value="1"/>
</dbReference>
<evidence type="ECO:0000256" key="3">
    <source>
        <dbReference type="ARBA" id="ARBA00022485"/>
    </source>
</evidence>
<dbReference type="PROSITE" id="PS51373">
    <property type="entry name" value="HIPIP"/>
    <property type="match status" value="1"/>
</dbReference>
<dbReference type="Gene3D" id="4.10.490.10">
    <property type="entry name" value="High potential iron-sulphur protein"/>
    <property type="match status" value="1"/>
</dbReference>
<evidence type="ECO:0000259" key="9">
    <source>
        <dbReference type="PROSITE" id="PS51373"/>
    </source>
</evidence>
<comment type="subunit">
    <text evidence="8">Homodimer.</text>
</comment>
<dbReference type="SUPFAM" id="SSF57652">
    <property type="entry name" value="HIPIP (high potential iron protein)"/>
    <property type="match status" value="1"/>
</dbReference>
<sequence>MSNPAESQARRRFLKIAVIGAATAPIAATLLPRIGRADDLPHLDVNDATAKALHYTEDASTATGNPTFKAGSNCANCQFFQGKAGDQFGPCLLFPGKSVHSKGWCASYNKKA</sequence>
<keyword evidence="2 8" id="KW-0813">Transport</keyword>
<evidence type="ECO:0000256" key="6">
    <source>
        <dbReference type="ARBA" id="ARBA00023004"/>
    </source>
</evidence>
<evidence type="ECO:0000313" key="11">
    <source>
        <dbReference type="Proteomes" id="UP001501523"/>
    </source>
</evidence>
<evidence type="ECO:0000256" key="1">
    <source>
        <dbReference type="ARBA" id="ARBA00002137"/>
    </source>
</evidence>
<comment type="caution">
    <text evidence="10">The sequence shown here is derived from an EMBL/GenBank/DDBJ whole genome shotgun (WGS) entry which is preliminary data.</text>
</comment>
<dbReference type="RefSeq" id="WP_343790285.1">
    <property type="nucleotide sequence ID" value="NZ_BAAAEU010000008.1"/>
</dbReference>
<keyword evidence="6 8" id="KW-0408">Iron</keyword>
<dbReference type="PROSITE" id="PS51318">
    <property type="entry name" value="TAT"/>
    <property type="match status" value="1"/>
</dbReference>
<keyword evidence="11" id="KW-1185">Reference proteome</keyword>
<keyword evidence="4 8" id="KW-0479">Metal-binding</keyword>
<evidence type="ECO:0000256" key="5">
    <source>
        <dbReference type="ARBA" id="ARBA00022982"/>
    </source>
</evidence>
<dbReference type="Proteomes" id="UP001501523">
    <property type="component" value="Unassembled WGS sequence"/>
</dbReference>
<dbReference type="InterPro" id="IPR006311">
    <property type="entry name" value="TAT_signal"/>
</dbReference>
<accession>A0ABN1IIP9</accession>